<dbReference type="InterPro" id="IPR057326">
    <property type="entry name" value="KR_dom"/>
</dbReference>
<name>A0A101KUR0_RHILI</name>
<dbReference type="InterPro" id="IPR036291">
    <property type="entry name" value="NAD(P)-bd_dom_sf"/>
</dbReference>
<comment type="caution">
    <text evidence="3">The sequence shown here is derived from an EMBL/GenBank/DDBJ whole genome shotgun (WGS) entry which is preliminary data.</text>
</comment>
<dbReference type="PANTHER" id="PTHR43975:SF2">
    <property type="entry name" value="EG:BACR7A4.14 PROTEIN-RELATED"/>
    <property type="match status" value="1"/>
</dbReference>
<dbReference type="CDD" id="cd05233">
    <property type="entry name" value="SDR_c"/>
    <property type="match status" value="1"/>
</dbReference>
<feature type="domain" description="Ketoreductase" evidence="2">
    <location>
        <begin position="7"/>
        <end position="181"/>
    </location>
</feature>
<dbReference type="SMART" id="SM00822">
    <property type="entry name" value="PKS_KR"/>
    <property type="match status" value="1"/>
</dbReference>
<evidence type="ECO:0000256" key="1">
    <source>
        <dbReference type="ARBA" id="ARBA00006484"/>
    </source>
</evidence>
<sequence>MFALDNKVVMVTGGSSGIGRAAALGLARQGAKVIITGRRSAPLEQTTAAHPNIVSLVADAAMPEDAARTVAQAIDTWGRLDILVNNAGAGALMPVGDVTAEKITNIFAVNVFGPSLLAAAALPHLTAAKGAIINVSSTFGHKPGAGLSHYAASKAALEHLTRCWALELAPLGVRVNAVAAGPTESGALTGMMGLSHEHAAVIEEAEREQIPLKRRGTPDDVARWIVQLADPASGWVTGQVIAVDGGLGLT</sequence>
<accession>A0A101KUR0</accession>
<dbReference type="AlphaFoldDB" id="A0A101KUR0"/>
<organism evidence="3 4">
    <name type="scientific">Rhizobium loti</name>
    <name type="common">Mesorhizobium loti</name>
    <dbReference type="NCBI Taxonomy" id="381"/>
    <lineage>
        <taxon>Bacteria</taxon>
        <taxon>Pseudomonadati</taxon>
        <taxon>Pseudomonadota</taxon>
        <taxon>Alphaproteobacteria</taxon>
        <taxon>Hyphomicrobiales</taxon>
        <taxon>Phyllobacteriaceae</taxon>
        <taxon>Mesorhizobium</taxon>
    </lineage>
</organism>
<dbReference type="Pfam" id="PF13561">
    <property type="entry name" value="adh_short_C2"/>
    <property type="match status" value="1"/>
</dbReference>
<dbReference type="InterPro" id="IPR002347">
    <property type="entry name" value="SDR_fam"/>
</dbReference>
<proteinExistence type="inferred from homology"/>
<dbReference type="EMBL" id="LPWA01000098">
    <property type="protein sequence ID" value="KUM27369.1"/>
    <property type="molecule type" value="Genomic_DNA"/>
</dbReference>
<dbReference type="SUPFAM" id="SSF51735">
    <property type="entry name" value="NAD(P)-binding Rossmann-fold domains"/>
    <property type="match status" value="1"/>
</dbReference>
<dbReference type="InterPro" id="IPR020904">
    <property type="entry name" value="Sc_DH/Rdtase_CS"/>
</dbReference>
<dbReference type="Proteomes" id="UP000053176">
    <property type="component" value="Unassembled WGS sequence"/>
</dbReference>
<dbReference type="FunFam" id="3.40.50.720:FF:000084">
    <property type="entry name" value="Short-chain dehydrogenase reductase"/>
    <property type="match status" value="1"/>
</dbReference>
<evidence type="ECO:0000313" key="3">
    <source>
        <dbReference type="EMBL" id="KUM27369.1"/>
    </source>
</evidence>
<reference evidence="3 4" key="1">
    <citation type="submission" date="2015-12" db="EMBL/GenBank/DDBJ databases">
        <title>Draft genome sequence of Mesorhizobium sp. UFLA 01-765, a multitolerant efficient symbiont and plant-growth promoting strain isolated from Zn-mining soil using Leucaena leucocephala as a trap plant.</title>
        <authorList>
            <person name="Rangel W.M."/>
            <person name="Thijs S."/>
            <person name="Longatti S.M."/>
            <person name="Moreira F.M."/>
            <person name="Weyens N."/>
            <person name="Vangronsveld J."/>
            <person name="Van Hamme J.D."/>
            <person name="Bottos E.M."/>
            <person name="Rineau F."/>
        </authorList>
    </citation>
    <scope>NUCLEOTIDE SEQUENCE [LARGE SCALE GENOMIC DNA]</scope>
    <source>
        <strain evidence="3 4">UFLA 01-765</strain>
    </source>
</reference>
<comment type="similarity">
    <text evidence="1">Belongs to the short-chain dehydrogenases/reductases (SDR) family.</text>
</comment>
<dbReference type="PANTHER" id="PTHR43975">
    <property type="entry name" value="ZGC:101858"/>
    <property type="match status" value="1"/>
</dbReference>
<evidence type="ECO:0000259" key="2">
    <source>
        <dbReference type="SMART" id="SM00822"/>
    </source>
</evidence>
<dbReference type="PROSITE" id="PS00061">
    <property type="entry name" value="ADH_SHORT"/>
    <property type="match status" value="1"/>
</dbReference>
<dbReference type="PRINTS" id="PR00081">
    <property type="entry name" value="GDHRDH"/>
</dbReference>
<dbReference type="PRINTS" id="PR00080">
    <property type="entry name" value="SDRFAMILY"/>
</dbReference>
<protein>
    <submittedName>
        <fullName evidence="3">Ketoreductase</fullName>
    </submittedName>
</protein>
<evidence type="ECO:0000313" key="4">
    <source>
        <dbReference type="Proteomes" id="UP000053176"/>
    </source>
</evidence>
<dbReference type="Gene3D" id="3.40.50.720">
    <property type="entry name" value="NAD(P)-binding Rossmann-like Domain"/>
    <property type="match status" value="1"/>
</dbReference>
<gene>
    <name evidence="3" type="ORF">AU467_02505</name>
</gene>
<dbReference type="OrthoDB" id="9803333at2"/>